<keyword evidence="8 9" id="KW-0539">Nucleus</keyword>
<dbReference type="Proteomes" id="UP000032304">
    <property type="component" value="Chromosome 6"/>
</dbReference>
<dbReference type="InterPro" id="IPR036388">
    <property type="entry name" value="WH-like_DNA-bd_sf"/>
</dbReference>
<evidence type="ECO:0000259" key="11">
    <source>
        <dbReference type="PROSITE" id="PS01357"/>
    </source>
</evidence>
<evidence type="ECO:0000256" key="7">
    <source>
        <dbReference type="ARBA" id="ARBA00023163"/>
    </source>
</evidence>
<dbReference type="CDD" id="cd00167">
    <property type="entry name" value="SANT"/>
    <property type="match status" value="1"/>
</dbReference>
<protein>
    <recommendedName>
        <fullName evidence="9">Transcriptional adapter</fullName>
    </recommendedName>
</protein>
<dbReference type="Gramene" id="KJB34743">
    <property type="protein sequence ID" value="KJB34743"/>
    <property type="gene ID" value="B456_006G082300"/>
</dbReference>
<dbReference type="PANTHER" id="PTHR12374">
    <property type="entry name" value="TRANSCRIPTIONAL ADAPTOR 2 ADA2 -RELATED"/>
    <property type="match status" value="1"/>
</dbReference>
<sequence>MGRSRGNFHSADEDPTQRSRRKKNASAGENLESSSSGQGTSEGKRALYHCNYCNKDITGKIRIKCAICPDFDLCIECFSVGAEVSPHKSCHLYRVMDNLSFPLICPDWNADDEILLLEGIEMYGLGNWAEVAEHVGTKSKEKCIDHYTNVYMKSPFFPLPDMSHVVGKNRKELLAMAKGHTEDKKGTMLGELSVKEESPFSPSRVKVEGSNCGRIMSGLNADVESGARSSSNSTASATVVKVSNMNQVKDGNVKMEDHQIDRNYGGKKPNSSGNEGPSLVELSGYNAKRQEFDPEYDNDAEQLLAEMEFKDTDTEEERELKLRVLRIYSKRLDERKRRKDFILERNLLYPNPIEKDLSPEERALCRRYDVFMRFHSKEEHDELLQTVIAEHRTLKRIEELKEARAAGCRTSAEADRYLEQKRKREAEESSHRAKDGVQGGPGGQAAPNSFMASESVGKDSNARPTAQASSSYAKDLDIMGFAETQLLSETKRLCSEIRLPPPLYLRMLQIISEEIFNGNVSKKADAHRLFKIEPSKIDRVYDMLVKKGIAAP</sequence>
<comment type="subcellular location">
    <subcellularLocation>
        <location evidence="1 9">Nucleus</location>
    </subcellularLocation>
</comment>
<dbReference type="FunFam" id="1.10.10.60:FF:000115">
    <property type="entry name" value="Transcriptional adapter 2"/>
    <property type="match status" value="1"/>
</dbReference>
<dbReference type="SUPFAM" id="SSF46689">
    <property type="entry name" value="Homeodomain-like"/>
    <property type="match status" value="2"/>
</dbReference>
<dbReference type="GO" id="GO:0006338">
    <property type="term" value="P:chromatin remodeling"/>
    <property type="evidence" value="ECO:0007669"/>
    <property type="project" value="TreeGrafter"/>
</dbReference>
<dbReference type="SUPFAM" id="SSF57850">
    <property type="entry name" value="RING/U-box"/>
    <property type="match status" value="1"/>
</dbReference>
<dbReference type="PANTHER" id="PTHR12374:SF81">
    <property type="entry name" value="TRANSCRIPTIONAL ADAPTER ADA2B"/>
    <property type="match status" value="1"/>
</dbReference>
<keyword evidence="6" id="KW-0238">DNA-binding</keyword>
<dbReference type="InterPro" id="IPR055141">
    <property type="entry name" value="TADA2A_B-like_dom"/>
</dbReference>
<dbReference type="InterPro" id="IPR016827">
    <property type="entry name" value="Ada2/TADA2"/>
</dbReference>
<dbReference type="CDD" id="cd02335">
    <property type="entry name" value="ZZ_ADA2"/>
    <property type="match status" value="1"/>
</dbReference>
<feature type="region of interest" description="Disordered" evidence="10">
    <location>
        <begin position="260"/>
        <end position="280"/>
    </location>
</feature>
<evidence type="ECO:0000256" key="5">
    <source>
        <dbReference type="ARBA" id="ARBA00023015"/>
    </source>
</evidence>
<evidence type="ECO:0000313" key="13">
    <source>
        <dbReference type="Proteomes" id="UP000032304"/>
    </source>
</evidence>
<organism evidence="12 13">
    <name type="scientific">Gossypium raimondii</name>
    <name type="common">Peruvian cotton</name>
    <name type="synonym">Gossypium klotzschianum subsp. raimondii</name>
    <dbReference type="NCBI Taxonomy" id="29730"/>
    <lineage>
        <taxon>Eukaryota</taxon>
        <taxon>Viridiplantae</taxon>
        <taxon>Streptophyta</taxon>
        <taxon>Embryophyta</taxon>
        <taxon>Tracheophyta</taxon>
        <taxon>Spermatophyta</taxon>
        <taxon>Magnoliopsida</taxon>
        <taxon>eudicotyledons</taxon>
        <taxon>Gunneridae</taxon>
        <taxon>Pentapetalae</taxon>
        <taxon>rosids</taxon>
        <taxon>malvids</taxon>
        <taxon>Malvales</taxon>
        <taxon>Malvaceae</taxon>
        <taxon>Malvoideae</taxon>
        <taxon>Gossypium</taxon>
    </lineage>
</organism>
<dbReference type="InterPro" id="IPR009057">
    <property type="entry name" value="Homeodomain-like_sf"/>
</dbReference>
<dbReference type="Pfam" id="PF22941">
    <property type="entry name" value="TADA2A-like_3rd"/>
    <property type="match status" value="1"/>
</dbReference>
<evidence type="ECO:0000313" key="12">
    <source>
        <dbReference type="EMBL" id="KJB34743.1"/>
    </source>
</evidence>
<keyword evidence="7 9" id="KW-0804">Transcription</keyword>
<feature type="region of interest" description="Disordered" evidence="10">
    <location>
        <begin position="1"/>
        <end position="42"/>
    </location>
</feature>
<dbReference type="Pfam" id="PF25299">
    <property type="entry name" value="ZZ_ADA2"/>
    <property type="match status" value="1"/>
</dbReference>
<name>A0A0D2Q5G4_GOSRA</name>
<evidence type="ECO:0000256" key="9">
    <source>
        <dbReference type="PIRNR" id="PIRNR025024"/>
    </source>
</evidence>
<gene>
    <name evidence="12" type="ORF">B456_006G082300</name>
</gene>
<feature type="compositionally biased region" description="Basic and acidic residues" evidence="10">
    <location>
        <begin position="420"/>
        <end position="435"/>
    </location>
</feature>
<feature type="region of interest" description="Disordered" evidence="10">
    <location>
        <begin position="420"/>
        <end position="468"/>
    </location>
</feature>
<dbReference type="Gene3D" id="1.10.10.10">
    <property type="entry name" value="Winged helix-like DNA-binding domain superfamily/Winged helix DNA-binding domain"/>
    <property type="match status" value="1"/>
</dbReference>
<dbReference type="EMBL" id="CM001745">
    <property type="protein sequence ID" value="KJB34743.1"/>
    <property type="molecule type" value="Genomic_DNA"/>
</dbReference>
<keyword evidence="5 9" id="KW-0805">Transcription regulation</keyword>
<evidence type="ECO:0000256" key="1">
    <source>
        <dbReference type="ARBA" id="ARBA00004123"/>
    </source>
</evidence>
<dbReference type="GO" id="GO:0006357">
    <property type="term" value="P:regulation of transcription by RNA polymerase II"/>
    <property type="evidence" value="ECO:0007669"/>
    <property type="project" value="InterPro"/>
</dbReference>
<evidence type="ECO:0000256" key="10">
    <source>
        <dbReference type="SAM" id="MobiDB-lite"/>
    </source>
</evidence>
<dbReference type="PROSITE" id="PS01357">
    <property type="entry name" value="ZF_ZZ_1"/>
    <property type="match status" value="1"/>
</dbReference>
<evidence type="ECO:0000256" key="6">
    <source>
        <dbReference type="ARBA" id="ARBA00023125"/>
    </source>
</evidence>
<dbReference type="InterPro" id="IPR000433">
    <property type="entry name" value="Znf_ZZ"/>
</dbReference>
<accession>A0A0D2Q5G4</accession>
<dbReference type="Gene3D" id="3.30.60.90">
    <property type="match status" value="1"/>
</dbReference>
<evidence type="ECO:0000256" key="2">
    <source>
        <dbReference type="ARBA" id="ARBA00022723"/>
    </source>
</evidence>
<dbReference type="InterPro" id="IPR043145">
    <property type="entry name" value="Znf_ZZ_sf"/>
</dbReference>
<keyword evidence="4" id="KW-0862">Zinc</keyword>
<feature type="compositionally biased region" description="Low complexity" evidence="10">
    <location>
        <begin position="32"/>
        <end position="41"/>
    </location>
</feature>
<dbReference type="GO" id="GO:0003713">
    <property type="term" value="F:transcription coactivator activity"/>
    <property type="evidence" value="ECO:0007669"/>
    <property type="project" value="InterPro"/>
</dbReference>
<keyword evidence="3" id="KW-0863">Zinc-finger</keyword>
<dbReference type="GO" id="GO:0003682">
    <property type="term" value="F:chromatin binding"/>
    <property type="evidence" value="ECO:0007669"/>
    <property type="project" value="TreeGrafter"/>
</dbReference>
<dbReference type="InterPro" id="IPR001005">
    <property type="entry name" value="SANT/Myb"/>
</dbReference>
<evidence type="ECO:0000256" key="3">
    <source>
        <dbReference type="ARBA" id="ARBA00022771"/>
    </source>
</evidence>
<dbReference type="Gene3D" id="1.10.10.60">
    <property type="entry name" value="Homeodomain-like"/>
    <property type="match status" value="1"/>
</dbReference>
<keyword evidence="2" id="KW-0479">Metal-binding</keyword>
<dbReference type="PIRSF" id="PIRSF025024">
    <property type="entry name" value="Transcriptional_adaptor_2"/>
    <property type="match status" value="1"/>
</dbReference>
<dbReference type="GO" id="GO:0003677">
    <property type="term" value="F:DNA binding"/>
    <property type="evidence" value="ECO:0007669"/>
    <property type="project" value="UniProtKB-KW"/>
</dbReference>
<evidence type="ECO:0000256" key="4">
    <source>
        <dbReference type="ARBA" id="ARBA00022833"/>
    </source>
</evidence>
<keyword evidence="13" id="KW-1185">Reference proteome</keyword>
<dbReference type="FunFam" id="3.30.60.90:FF:000013">
    <property type="entry name" value="Transcriptional adapter"/>
    <property type="match status" value="1"/>
</dbReference>
<reference evidence="12 13" key="1">
    <citation type="journal article" date="2012" name="Nature">
        <title>Repeated polyploidization of Gossypium genomes and the evolution of spinnable cotton fibres.</title>
        <authorList>
            <person name="Paterson A.H."/>
            <person name="Wendel J.F."/>
            <person name="Gundlach H."/>
            <person name="Guo H."/>
            <person name="Jenkins J."/>
            <person name="Jin D."/>
            <person name="Llewellyn D."/>
            <person name="Showmaker K.C."/>
            <person name="Shu S."/>
            <person name="Udall J."/>
            <person name="Yoo M.J."/>
            <person name="Byers R."/>
            <person name="Chen W."/>
            <person name="Doron-Faigenboim A."/>
            <person name="Duke M.V."/>
            <person name="Gong L."/>
            <person name="Grimwood J."/>
            <person name="Grover C."/>
            <person name="Grupp K."/>
            <person name="Hu G."/>
            <person name="Lee T.H."/>
            <person name="Li J."/>
            <person name="Lin L."/>
            <person name="Liu T."/>
            <person name="Marler B.S."/>
            <person name="Page J.T."/>
            <person name="Roberts A.W."/>
            <person name="Romanel E."/>
            <person name="Sanders W.S."/>
            <person name="Szadkowski E."/>
            <person name="Tan X."/>
            <person name="Tang H."/>
            <person name="Xu C."/>
            <person name="Wang J."/>
            <person name="Wang Z."/>
            <person name="Zhang D."/>
            <person name="Zhang L."/>
            <person name="Ashrafi H."/>
            <person name="Bedon F."/>
            <person name="Bowers J.E."/>
            <person name="Brubaker C.L."/>
            <person name="Chee P.W."/>
            <person name="Das S."/>
            <person name="Gingle A.R."/>
            <person name="Haigler C.H."/>
            <person name="Harker D."/>
            <person name="Hoffmann L.V."/>
            <person name="Hovav R."/>
            <person name="Jones D.C."/>
            <person name="Lemke C."/>
            <person name="Mansoor S."/>
            <person name="ur Rahman M."/>
            <person name="Rainville L.N."/>
            <person name="Rambani A."/>
            <person name="Reddy U.K."/>
            <person name="Rong J.K."/>
            <person name="Saranga Y."/>
            <person name="Scheffler B.E."/>
            <person name="Scheffler J.A."/>
            <person name="Stelly D.M."/>
            <person name="Triplett B.A."/>
            <person name="Van Deynze A."/>
            <person name="Vaslin M.F."/>
            <person name="Waghmare V.N."/>
            <person name="Walford S.A."/>
            <person name="Wright R.J."/>
            <person name="Zaki E.A."/>
            <person name="Zhang T."/>
            <person name="Dennis E.S."/>
            <person name="Mayer K.F."/>
            <person name="Peterson D.G."/>
            <person name="Rokhsar D.S."/>
            <person name="Wang X."/>
            <person name="Schmutz J."/>
        </authorList>
    </citation>
    <scope>NUCLEOTIDE SEQUENCE [LARGE SCALE GENOMIC DNA]</scope>
</reference>
<dbReference type="InterPro" id="IPR041983">
    <property type="entry name" value="ADA2-like_ZZ"/>
</dbReference>
<dbReference type="GO" id="GO:0005634">
    <property type="term" value="C:nucleus"/>
    <property type="evidence" value="ECO:0007669"/>
    <property type="project" value="UniProtKB-SubCell"/>
</dbReference>
<proteinExistence type="predicted"/>
<dbReference type="AlphaFoldDB" id="A0A0D2Q5G4"/>
<evidence type="ECO:0000256" key="8">
    <source>
        <dbReference type="ARBA" id="ARBA00023242"/>
    </source>
</evidence>
<dbReference type="GO" id="GO:0008270">
    <property type="term" value="F:zinc ion binding"/>
    <property type="evidence" value="ECO:0007669"/>
    <property type="project" value="UniProtKB-KW"/>
</dbReference>
<dbReference type="Pfam" id="PF00249">
    <property type="entry name" value="Myb_DNA-binding"/>
    <property type="match status" value="1"/>
</dbReference>
<feature type="domain" description="ZZ-type" evidence="11">
    <location>
        <begin position="50"/>
        <end position="77"/>
    </location>
</feature>
<dbReference type="SMART" id="SM00291">
    <property type="entry name" value="ZnF_ZZ"/>
    <property type="match status" value="1"/>
</dbReference>
<dbReference type="FunFam" id="1.10.10.10:FF:000087">
    <property type="entry name" value="Transcriptional adapter 2"/>
    <property type="match status" value="1"/>
</dbReference>
<dbReference type="SMART" id="SM00717">
    <property type="entry name" value="SANT"/>
    <property type="match status" value="1"/>
</dbReference>